<evidence type="ECO:0000256" key="5">
    <source>
        <dbReference type="PROSITE-ProRule" id="PRU00042"/>
    </source>
</evidence>
<dbReference type="Pfam" id="PF00096">
    <property type="entry name" value="zf-C2H2"/>
    <property type="match status" value="5"/>
</dbReference>
<gene>
    <name evidence="7" type="ORF">Ciccas_010535</name>
</gene>
<feature type="domain" description="C2H2-type" evidence="6">
    <location>
        <begin position="255"/>
        <end position="283"/>
    </location>
</feature>
<proteinExistence type="predicted"/>
<dbReference type="SMART" id="SM00355">
    <property type="entry name" value="ZnF_C2H2"/>
    <property type="match status" value="8"/>
</dbReference>
<dbReference type="PROSITE" id="PS50157">
    <property type="entry name" value="ZINC_FINGER_C2H2_2"/>
    <property type="match status" value="7"/>
</dbReference>
<name>A0ABD2PTU1_9PLAT</name>
<dbReference type="InterPro" id="IPR050758">
    <property type="entry name" value="Znf_C2H2-type"/>
</dbReference>
<evidence type="ECO:0000313" key="8">
    <source>
        <dbReference type="Proteomes" id="UP001626550"/>
    </source>
</evidence>
<evidence type="ECO:0000256" key="1">
    <source>
        <dbReference type="ARBA" id="ARBA00022723"/>
    </source>
</evidence>
<comment type="caution">
    <text evidence="7">The sequence shown here is derived from an EMBL/GenBank/DDBJ whole genome shotgun (WGS) entry which is preliminary data.</text>
</comment>
<feature type="domain" description="C2H2-type" evidence="6">
    <location>
        <begin position="133"/>
        <end position="161"/>
    </location>
</feature>
<feature type="domain" description="C2H2-type" evidence="6">
    <location>
        <begin position="105"/>
        <end position="132"/>
    </location>
</feature>
<sequence length="397" mass="45662">MSSTIFELDDTELSIISQNTDSCPLCDFVWCNSDDCYRHIEDCHDESLVAVCKTCNQLFSTEEVKVHLLRCKGTHICHVCRATFAQPTYLQRHIKRKHSHATERPICELCNRSFSSIQALVIHKRLHTGEMPYSCHMCDMRFNQPRHLQQHVESRHSGTAERKPKPFKCGKCDRSFQLKSSYVHHMKQYHTTPENACQCRLCDKIFPYLSDLKRHLTSHLPKEAGMYSCEICSKTFKQKRLLTAHLQVHQNPDFFSCAYCNRCYATKSYLDNHISSKHALQVEKRPRCSLDEEELSSDDYLLDFGDEKSLLDIFWNSSPNIADDQLLDANVKILKNCLFGDKANESSDAVQSILIAQSDDYADAMSVEGDEPPTIESRIIRPSDDSLEVDFLSESSR</sequence>
<feature type="domain" description="C2H2-type" evidence="6">
    <location>
        <begin position="167"/>
        <end position="195"/>
    </location>
</feature>
<keyword evidence="1" id="KW-0479">Metal-binding</keyword>
<dbReference type="PROSITE" id="PS00028">
    <property type="entry name" value="ZINC_FINGER_C2H2_1"/>
    <property type="match status" value="7"/>
</dbReference>
<keyword evidence="3 5" id="KW-0863">Zinc-finger</keyword>
<feature type="domain" description="C2H2-type" evidence="6">
    <location>
        <begin position="197"/>
        <end position="224"/>
    </location>
</feature>
<protein>
    <recommendedName>
        <fullName evidence="6">C2H2-type domain-containing protein</fullName>
    </recommendedName>
</protein>
<feature type="domain" description="C2H2-type" evidence="6">
    <location>
        <begin position="227"/>
        <end position="254"/>
    </location>
</feature>
<dbReference type="InterPro" id="IPR013087">
    <property type="entry name" value="Znf_C2H2_type"/>
</dbReference>
<accession>A0ABD2PTU1</accession>
<keyword evidence="4" id="KW-0862">Zinc</keyword>
<keyword evidence="2" id="KW-0677">Repeat</keyword>
<evidence type="ECO:0000313" key="7">
    <source>
        <dbReference type="EMBL" id="KAL3310892.1"/>
    </source>
</evidence>
<feature type="domain" description="C2H2-type" evidence="6">
    <location>
        <begin position="75"/>
        <end position="105"/>
    </location>
</feature>
<evidence type="ECO:0000256" key="3">
    <source>
        <dbReference type="ARBA" id="ARBA00022771"/>
    </source>
</evidence>
<keyword evidence="8" id="KW-1185">Reference proteome</keyword>
<dbReference type="Proteomes" id="UP001626550">
    <property type="component" value="Unassembled WGS sequence"/>
</dbReference>
<dbReference type="PANTHER" id="PTHR23234">
    <property type="entry name" value="ZNF44 PROTEIN"/>
    <property type="match status" value="1"/>
</dbReference>
<dbReference type="SUPFAM" id="SSF57667">
    <property type="entry name" value="beta-beta-alpha zinc fingers"/>
    <property type="match status" value="3"/>
</dbReference>
<dbReference type="GO" id="GO:0008270">
    <property type="term" value="F:zinc ion binding"/>
    <property type="evidence" value="ECO:0007669"/>
    <property type="project" value="UniProtKB-KW"/>
</dbReference>
<evidence type="ECO:0000256" key="2">
    <source>
        <dbReference type="ARBA" id="ARBA00022737"/>
    </source>
</evidence>
<evidence type="ECO:0000256" key="4">
    <source>
        <dbReference type="ARBA" id="ARBA00022833"/>
    </source>
</evidence>
<dbReference type="Gene3D" id="3.30.160.60">
    <property type="entry name" value="Classic Zinc Finger"/>
    <property type="match status" value="4"/>
</dbReference>
<dbReference type="PANTHER" id="PTHR23234:SF10">
    <property type="entry name" value="RIKEN CDNA 6720489N17 GENE-RELATED"/>
    <property type="match status" value="1"/>
</dbReference>
<evidence type="ECO:0000259" key="6">
    <source>
        <dbReference type="PROSITE" id="PS50157"/>
    </source>
</evidence>
<dbReference type="FunFam" id="3.30.160.60:FF:000446">
    <property type="entry name" value="Zinc finger protein"/>
    <property type="match status" value="1"/>
</dbReference>
<reference evidence="7 8" key="1">
    <citation type="submission" date="2024-11" db="EMBL/GenBank/DDBJ databases">
        <title>Adaptive evolution of stress response genes in parasites aligns with host niche diversity.</title>
        <authorList>
            <person name="Hahn C."/>
            <person name="Resl P."/>
        </authorList>
    </citation>
    <scope>NUCLEOTIDE SEQUENCE [LARGE SCALE GENOMIC DNA]</scope>
    <source>
        <strain evidence="7">EGGRZ-B1_66</strain>
        <tissue evidence="7">Body</tissue>
    </source>
</reference>
<organism evidence="7 8">
    <name type="scientific">Cichlidogyrus casuarinus</name>
    <dbReference type="NCBI Taxonomy" id="1844966"/>
    <lineage>
        <taxon>Eukaryota</taxon>
        <taxon>Metazoa</taxon>
        <taxon>Spiralia</taxon>
        <taxon>Lophotrochozoa</taxon>
        <taxon>Platyhelminthes</taxon>
        <taxon>Monogenea</taxon>
        <taxon>Monopisthocotylea</taxon>
        <taxon>Dactylogyridea</taxon>
        <taxon>Ancyrocephalidae</taxon>
        <taxon>Cichlidogyrus</taxon>
    </lineage>
</organism>
<dbReference type="InterPro" id="IPR036236">
    <property type="entry name" value="Znf_C2H2_sf"/>
</dbReference>
<dbReference type="AlphaFoldDB" id="A0ABD2PTU1"/>
<dbReference type="Pfam" id="PF13912">
    <property type="entry name" value="zf-C2H2_6"/>
    <property type="match status" value="1"/>
</dbReference>
<dbReference type="EMBL" id="JBJKFK010002584">
    <property type="protein sequence ID" value="KAL3310892.1"/>
    <property type="molecule type" value="Genomic_DNA"/>
</dbReference>